<evidence type="ECO:0000313" key="2">
    <source>
        <dbReference type="Proteomes" id="UP000198931"/>
    </source>
</evidence>
<dbReference type="RefSeq" id="WP_143093362.1">
    <property type="nucleotide sequence ID" value="NZ_FOQT01000002.1"/>
</dbReference>
<reference evidence="1 2" key="1">
    <citation type="submission" date="2016-10" db="EMBL/GenBank/DDBJ databases">
        <authorList>
            <person name="de Groot N.N."/>
        </authorList>
    </citation>
    <scope>NUCLEOTIDE SEQUENCE [LARGE SCALE GENOMIC DNA]</scope>
    <source>
        <strain evidence="1 2">DSM 26000</strain>
    </source>
</reference>
<accession>A0A1I3FMT1</accession>
<sequence>MNSGFLINIKKNVSKLLCIICLVVFLIPQYSFGQQLPQQQNDQNSSVLYVANGATVYGATDISNVKIVKIKTGQKQNIQKSKISVKRKVAVFAKKEVKQSPEKFAKTEHVQAFKFLSNSSDQDIQASGGINTKFSVNNSNYTGKAFTANHFLLAKKLSFYKVKSCEFRSFSKMTSLVPILSIRPPPVI</sequence>
<keyword evidence="2" id="KW-1185">Reference proteome</keyword>
<dbReference type="AlphaFoldDB" id="A0A1I3FMT1"/>
<protein>
    <submittedName>
        <fullName evidence="1">Uncharacterized protein</fullName>
    </submittedName>
</protein>
<name>A0A1I3FMT1_9FLAO</name>
<dbReference type="Proteomes" id="UP000198931">
    <property type="component" value="Unassembled WGS sequence"/>
</dbReference>
<dbReference type="EMBL" id="FOQT01000002">
    <property type="protein sequence ID" value="SFI12575.1"/>
    <property type="molecule type" value="Genomic_DNA"/>
</dbReference>
<dbReference type="STRING" id="1125876.SAMN05443292_1493"/>
<proteinExistence type="predicted"/>
<gene>
    <name evidence="1" type="ORF">SAMN05443292_1493</name>
</gene>
<organism evidence="1 2">
    <name type="scientific">Halpernia frigidisoli</name>
    <dbReference type="NCBI Taxonomy" id="1125876"/>
    <lineage>
        <taxon>Bacteria</taxon>
        <taxon>Pseudomonadati</taxon>
        <taxon>Bacteroidota</taxon>
        <taxon>Flavobacteriia</taxon>
        <taxon>Flavobacteriales</taxon>
        <taxon>Weeksellaceae</taxon>
        <taxon>Chryseobacterium group</taxon>
        <taxon>Halpernia</taxon>
    </lineage>
</organism>
<evidence type="ECO:0000313" key="1">
    <source>
        <dbReference type="EMBL" id="SFI12575.1"/>
    </source>
</evidence>